<dbReference type="Pfam" id="PF04069">
    <property type="entry name" value="OpuAC"/>
    <property type="match status" value="1"/>
</dbReference>
<organism evidence="2 3">
    <name type="scientific">Salicibibacter halophilus</name>
    <dbReference type="NCBI Taxonomy" id="2502791"/>
    <lineage>
        <taxon>Bacteria</taxon>
        <taxon>Bacillati</taxon>
        <taxon>Bacillota</taxon>
        <taxon>Bacilli</taxon>
        <taxon>Bacillales</taxon>
        <taxon>Bacillaceae</taxon>
        <taxon>Salicibibacter</taxon>
    </lineage>
</organism>
<dbReference type="Proteomes" id="UP000319756">
    <property type="component" value="Chromosome"/>
</dbReference>
<protein>
    <submittedName>
        <fullName evidence="2">Osmoprotectant ABC transporter substrate-binding protein</fullName>
    </submittedName>
</protein>
<dbReference type="Gene3D" id="3.40.190.10">
    <property type="entry name" value="Periplasmic binding protein-like II"/>
    <property type="match status" value="1"/>
</dbReference>
<dbReference type="SUPFAM" id="SSF53850">
    <property type="entry name" value="Periplasmic binding protein-like II"/>
    <property type="match status" value="1"/>
</dbReference>
<keyword evidence="3" id="KW-1185">Reference proteome</keyword>
<reference evidence="3" key="1">
    <citation type="submission" date="2019-01" db="EMBL/GenBank/DDBJ databases">
        <title>Genomic analysis of Salicibibacter sp. NKC3-5.</title>
        <authorList>
            <person name="Oh Y.J."/>
        </authorList>
    </citation>
    <scope>NUCLEOTIDE SEQUENCE [LARGE SCALE GENOMIC DNA]</scope>
    <source>
        <strain evidence="3">NKC3-5</strain>
    </source>
</reference>
<name>A0A514LM75_9BACI</name>
<dbReference type="AlphaFoldDB" id="A0A514LM75"/>
<evidence type="ECO:0000313" key="2">
    <source>
        <dbReference type="EMBL" id="QDI92946.1"/>
    </source>
</evidence>
<feature type="domain" description="ABC-type glycine betaine transport system substrate-binding" evidence="1">
    <location>
        <begin position="31"/>
        <end position="295"/>
    </location>
</feature>
<dbReference type="CDD" id="cd13608">
    <property type="entry name" value="PBP2_OpuCC_like"/>
    <property type="match status" value="1"/>
</dbReference>
<dbReference type="GO" id="GO:0043190">
    <property type="term" value="C:ATP-binding cassette (ABC) transporter complex"/>
    <property type="evidence" value="ECO:0007669"/>
    <property type="project" value="InterPro"/>
</dbReference>
<sequence>MRRRLMATMLGIGVIGGCSLPGLGGGGGEETVTIGMQDTSESQILGNMIRILIERETDASVEMINNLGTSVVVHEAMMNNDINISASRYTGTDIAAALDEEPVMDPDEAMDYVVEAFDERFDQTWFPSYGFDNSYAFTIREELAEEEGIETVSDLEEIAANAAVGVDTNWLTREGDGYPAFQETYGYEFDNISPMQIGLVYDALASGSMDVVLAYTSDGRIAAYDLFLLEDDEQFFPPYDASAVARNDVLEANPGVEEAILKMEDELSTEQMQELNYEADAELREPATVAEDFLEANNYFE</sequence>
<dbReference type="EMBL" id="CP035485">
    <property type="protein sequence ID" value="QDI92946.1"/>
    <property type="molecule type" value="Genomic_DNA"/>
</dbReference>
<dbReference type="Gene3D" id="3.40.190.120">
    <property type="entry name" value="Osmoprotection protein (prox), domain 2"/>
    <property type="match status" value="1"/>
</dbReference>
<dbReference type="InterPro" id="IPR007210">
    <property type="entry name" value="ABC_Gly_betaine_transp_sub-bd"/>
</dbReference>
<dbReference type="GO" id="GO:0022857">
    <property type="term" value="F:transmembrane transporter activity"/>
    <property type="evidence" value="ECO:0007669"/>
    <property type="project" value="InterPro"/>
</dbReference>
<dbReference type="KEGG" id="sale:EPH95_01670"/>
<evidence type="ECO:0000313" key="3">
    <source>
        <dbReference type="Proteomes" id="UP000319756"/>
    </source>
</evidence>
<gene>
    <name evidence="2" type="ORF">EPH95_01670</name>
</gene>
<dbReference type="OrthoDB" id="9801163at2"/>
<dbReference type="PROSITE" id="PS51257">
    <property type="entry name" value="PROKAR_LIPOPROTEIN"/>
    <property type="match status" value="1"/>
</dbReference>
<accession>A0A514LM75</accession>
<evidence type="ECO:0000259" key="1">
    <source>
        <dbReference type="Pfam" id="PF04069"/>
    </source>
</evidence>
<proteinExistence type="predicted"/>